<dbReference type="OrthoDB" id="74764at2759"/>
<dbReference type="SUPFAM" id="SSF56112">
    <property type="entry name" value="Protein kinase-like (PK-like)"/>
    <property type="match status" value="1"/>
</dbReference>
<reference evidence="8 9" key="1">
    <citation type="submission" date="2015-01" db="EMBL/GenBank/DDBJ databases">
        <title>The Genome Sequence of Exophiala sideris CBS121828.</title>
        <authorList>
            <consortium name="The Broad Institute Genomics Platform"/>
            <person name="Cuomo C."/>
            <person name="de Hoog S."/>
            <person name="Gorbushina A."/>
            <person name="Stielow B."/>
            <person name="Teixiera M."/>
            <person name="Abouelleil A."/>
            <person name="Chapman S.B."/>
            <person name="Priest M."/>
            <person name="Young S.K."/>
            <person name="Wortman J."/>
            <person name="Nusbaum C."/>
            <person name="Birren B."/>
        </authorList>
    </citation>
    <scope>NUCLEOTIDE SEQUENCE [LARGE SCALE GENOMIC DNA]</scope>
    <source>
        <strain evidence="8 9">CBS 121828</strain>
    </source>
</reference>
<feature type="compositionally biased region" description="Basic and acidic residues" evidence="5">
    <location>
        <begin position="759"/>
        <end position="775"/>
    </location>
</feature>
<evidence type="ECO:0008006" key="10">
    <source>
        <dbReference type="Google" id="ProtNLM"/>
    </source>
</evidence>
<proteinExistence type="inferred from homology"/>
<dbReference type="SMART" id="SM00240">
    <property type="entry name" value="FHA"/>
    <property type="match status" value="1"/>
</dbReference>
<evidence type="ECO:0000313" key="8">
    <source>
        <dbReference type="EMBL" id="KIV77356.1"/>
    </source>
</evidence>
<dbReference type="SUPFAM" id="SSF49879">
    <property type="entry name" value="SMAD/FHA domain"/>
    <property type="match status" value="1"/>
</dbReference>
<dbReference type="PANTHER" id="PTHR24347">
    <property type="entry name" value="SERINE/THREONINE-PROTEIN KINASE"/>
    <property type="match status" value="1"/>
</dbReference>
<dbReference type="Pfam" id="PF00069">
    <property type="entry name" value="Pkinase"/>
    <property type="match status" value="1"/>
</dbReference>
<protein>
    <recommendedName>
        <fullName evidence="10">Serine/threonine protein kinase</fullName>
    </recommendedName>
</protein>
<gene>
    <name evidence="8" type="ORF">PV11_09156</name>
</gene>
<dbReference type="InterPro" id="IPR008271">
    <property type="entry name" value="Ser/Thr_kinase_AS"/>
</dbReference>
<dbReference type="PROSITE" id="PS00108">
    <property type="entry name" value="PROTEIN_KINASE_ST"/>
    <property type="match status" value="1"/>
</dbReference>
<dbReference type="Gene3D" id="3.30.200.20">
    <property type="entry name" value="Phosphorylase Kinase, domain 1"/>
    <property type="match status" value="2"/>
</dbReference>
<comment type="similarity">
    <text evidence="1">Belongs to the protein kinase superfamily. CAMK Ser/Thr protein kinase family. CHEK2 subfamily.</text>
</comment>
<dbReference type="PROSITE" id="PS00107">
    <property type="entry name" value="PROTEIN_KINASE_ATP"/>
    <property type="match status" value="1"/>
</dbReference>
<keyword evidence="3 4" id="KW-0067">ATP-binding</keyword>
<dbReference type="InterPro" id="IPR000719">
    <property type="entry name" value="Prot_kinase_dom"/>
</dbReference>
<evidence type="ECO:0000256" key="3">
    <source>
        <dbReference type="ARBA" id="ARBA00022840"/>
    </source>
</evidence>
<dbReference type="PROSITE" id="PS50011">
    <property type="entry name" value="PROTEIN_KINASE_DOM"/>
    <property type="match status" value="1"/>
</dbReference>
<dbReference type="Proteomes" id="UP000053599">
    <property type="component" value="Unassembled WGS sequence"/>
</dbReference>
<feature type="binding site" evidence="4">
    <location>
        <position position="190"/>
    </location>
    <ligand>
        <name>ATP</name>
        <dbReference type="ChEBI" id="CHEBI:30616"/>
    </ligand>
</feature>
<dbReference type="GO" id="GO:0004672">
    <property type="term" value="F:protein kinase activity"/>
    <property type="evidence" value="ECO:0007669"/>
    <property type="project" value="InterPro"/>
</dbReference>
<dbReference type="STRING" id="1016849.A0A0D1WQI5"/>
<dbReference type="PROSITE" id="PS50006">
    <property type="entry name" value="FHA_DOMAIN"/>
    <property type="match status" value="1"/>
</dbReference>
<evidence type="ECO:0000256" key="2">
    <source>
        <dbReference type="ARBA" id="ARBA00022741"/>
    </source>
</evidence>
<dbReference type="CDD" id="cd22670">
    <property type="entry name" value="FHA_MEK1-like"/>
    <property type="match status" value="1"/>
</dbReference>
<dbReference type="SMART" id="SM00220">
    <property type="entry name" value="S_TKc"/>
    <property type="match status" value="1"/>
</dbReference>
<keyword evidence="2 4" id="KW-0547">Nucleotide-binding</keyword>
<dbReference type="AlphaFoldDB" id="A0A0D1WQI5"/>
<evidence type="ECO:0000259" key="7">
    <source>
        <dbReference type="PROSITE" id="PS50011"/>
    </source>
</evidence>
<dbReference type="Pfam" id="PF00498">
    <property type="entry name" value="FHA"/>
    <property type="match status" value="1"/>
</dbReference>
<dbReference type="InterPro" id="IPR000253">
    <property type="entry name" value="FHA_dom"/>
</dbReference>
<feature type="region of interest" description="Disordered" evidence="5">
    <location>
        <begin position="715"/>
        <end position="835"/>
    </location>
</feature>
<evidence type="ECO:0000259" key="6">
    <source>
        <dbReference type="PROSITE" id="PS50006"/>
    </source>
</evidence>
<name>A0A0D1WQI5_9EURO</name>
<evidence type="ECO:0000256" key="4">
    <source>
        <dbReference type="PROSITE-ProRule" id="PRU10141"/>
    </source>
</evidence>
<dbReference type="EMBL" id="KN846954">
    <property type="protein sequence ID" value="KIV77356.1"/>
    <property type="molecule type" value="Genomic_DNA"/>
</dbReference>
<dbReference type="Gene3D" id="2.60.200.20">
    <property type="match status" value="1"/>
</dbReference>
<dbReference type="Gene3D" id="1.10.510.10">
    <property type="entry name" value="Transferase(Phosphotransferase) domain 1"/>
    <property type="match status" value="1"/>
</dbReference>
<dbReference type="HOGENOM" id="CLU_000288_105_0_1"/>
<feature type="region of interest" description="Disordered" evidence="5">
    <location>
        <begin position="605"/>
        <end position="693"/>
    </location>
</feature>
<dbReference type="InterPro" id="IPR011009">
    <property type="entry name" value="Kinase-like_dom_sf"/>
</dbReference>
<evidence type="ECO:0000256" key="1">
    <source>
        <dbReference type="ARBA" id="ARBA00005575"/>
    </source>
</evidence>
<accession>A0A0D1WQI5</accession>
<sequence length="835" mass="95050">MTFLPCSGVHRVSSNLSPTSKPPFAGVCLHKDHRGQVLARKKIYANHEIIIGRDKSRCQYVINDPYVSKRHVRLYTVVYENDEQNEVQTLVYAEDLSQNGTYWNGGLIGNGNGGYLLSNGDVLRLSRRTFLVFEYKTDRTPEAHFDFAQEWEMARFRNNYVVTDRLLGAGTFGKVFMAIEQQARAQVACKVVDLRRLEERPLDFLEDLERPAAAEEVDNRLELKKIKQWGEQQKREGHLEDKLRLYLREVEILASISHPNIIGIEKVYVTDSTVYMMQDLVTGGDLFSYIESKNGRLLEVEAAVIIRQILIALCFLHEHNIVHRDIKPENILMTSLSAGSRVVLTDFGAARRILNPLHRMSTLLGTREYAAPETLRQSRSGAQTQPRGYTRAVDLWSVGCVSVVLLTGGLAFADPTTNVYSEKLARECNLTFLEESTDWLQVRRRPRHFVEKLLVLDEARRPTAAEALQHPWFSNEMHRNDFEDLYQRTVKHWVPRPSKPPTVEFQDPTYKYLLQRSQDAADFGQRFHQRHKNPVDPPYKPFPRNMHLNLWPKRDAKRRLSAEVLEAIENWGPDSLGGYERTGAHVSWEEREILLAYWSKNENKTPRDVRARTVSPPLRSRPQSFREPSDVTGDGLRSLGGTTRPAAEQVSSLDISDDTEQSGTDLQDKQAKSAGYPPTPRPQRPGLRRRASSMPPHIVARDSAALAAQLCVSDESASNVERGTNEDELAYDSAGGDPSCGSDSEEQSPTSNYYEDTGEEVHNEVSIDAPKTEYRLKRRSSTLSSNRQKRRRGSVFDLAEDDENNETPREMTTLVTRPKAPTANKHDPQTLYLPR</sequence>
<dbReference type="InterPro" id="IPR008984">
    <property type="entry name" value="SMAD_FHA_dom_sf"/>
</dbReference>
<dbReference type="GO" id="GO:0005524">
    <property type="term" value="F:ATP binding"/>
    <property type="evidence" value="ECO:0007669"/>
    <property type="project" value="UniProtKB-UniRule"/>
</dbReference>
<evidence type="ECO:0000256" key="5">
    <source>
        <dbReference type="SAM" id="MobiDB-lite"/>
    </source>
</evidence>
<organism evidence="8 9">
    <name type="scientific">Exophiala sideris</name>
    <dbReference type="NCBI Taxonomy" id="1016849"/>
    <lineage>
        <taxon>Eukaryota</taxon>
        <taxon>Fungi</taxon>
        <taxon>Dikarya</taxon>
        <taxon>Ascomycota</taxon>
        <taxon>Pezizomycotina</taxon>
        <taxon>Eurotiomycetes</taxon>
        <taxon>Chaetothyriomycetidae</taxon>
        <taxon>Chaetothyriales</taxon>
        <taxon>Herpotrichiellaceae</taxon>
        <taxon>Exophiala</taxon>
    </lineage>
</organism>
<feature type="domain" description="FHA" evidence="6">
    <location>
        <begin position="49"/>
        <end position="108"/>
    </location>
</feature>
<feature type="domain" description="Protein kinase" evidence="7">
    <location>
        <begin position="161"/>
        <end position="473"/>
    </location>
</feature>
<evidence type="ECO:0000313" key="9">
    <source>
        <dbReference type="Proteomes" id="UP000053599"/>
    </source>
</evidence>
<dbReference type="InterPro" id="IPR017441">
    <property type="entry name" value="Protein_kinase_ATP_BS"/>
</dbReference>